<dbReference type="Gene3D" id="3.60.20.10">
    <property type="entry name" value="Glutamine Phosphoribosylpyrophosphate, subunit 1, domain 1"/>
    <property type="match status" value="1"/>
</dbReference>
<keyword evidence="3" id="KW-0067">ATP-binding</keyword>
<dbReference type="InterPro" id="IPR029055">
    <property type="entry name" value="Ntn_hydrolases_N"/>
</dbReference>
<dbReference type="InterPro" id="IPR001962">
    <property type="entry name" value="Asn_synthase"/>
</dbReference>
<evidence type="ECO:0000256" key="2">
    <source>
        <dbReference type="ARBA" id="ARBA00022741"/>
    </source>
</evidence>
<evidence type="ECO:0000256" key="1">
    <source>
        <dbReference type="ARBA" id="ARBA00005752"/>
    </source>
</evidence>
<dbReference type="Pfam" id="PF13537">
    <property type="entry name" value="GATase_7"/>
    <property type="match status" value="1"/>
</dbReference>
<dbReference type="NCBIfam" id="TIGR01536">
    <property type="entry name" value="asn_synth_AEB"/>
    <property type="match status" value="1"/>
</dbReference>
<keyword evidence="4" id="KW-0315">Glutamine amidotransferase</keyword>
<protein>
    <recommendedName>
        <fullName evidence="5">Glutamine amidotransferase type-2 domain-containing protein</fullName>
    </recommendedName>
</protein>
<dbReference type="CDD" id="cd00712">
    <property type="entry name" value="AsnB"/>
    <property type="match status" value="1"/>
</dbReference>
<dbReference type="PIRSF" id="PIRSF001589">
    <property type="entry name" value="Asn_synthetase_glu-h"/>
    <property type="match status" value="1"/>
</dbReference>
<dbReference type="PANTHER" id="PTHR43284:SF1">
    <property type="entry name" value="ASPARAGINE SYNTHETASE"/>
    <property type="match status" value="1"/>
</dbReference>
<dbReference type="InterPro" id="IPR014729">
    <property type="entry name" value="Rossmann-like_a/b/a_fold"/>
</dbReference>
<sequence>MCGICGFNWDDKNLIVKMIETQKHRGPNDSGHYVDENVSLGHTRLSIIDLSEKGKQPIHNEDDSIWIVFNGEIYNYKSTKKELIKKGHKFYTETDTEVIIHAYEEYGTECLVKLNGQFAFCIFDTIKKELFLGRDRFGIKPLYYLNKNGRFIFASEIKCILNYDLERKVNKEALNEYFTYRYSLAPNTLFENIKKLKPAHYMVINLKSNNLDIKKYFHYKISKNYVNSVREYSKKLANLLIDSVKLRMTADVPVACLLSGGIDSSIITGLASKFNSDINTFSVGFETSSELKYAKIVSDYFNTTHHELVVTNEDVLLNMDKMIYHMDEPIGDPGFFPTLLISELASKHNKVVLAGEGADEIFGGYDKYKLYVYGRKISFILPKLNYQQEILKRIAEFSKLSESQGYSETIQVFESKELDRLEIKQNMLSNYWIKNANLFQKMQNFDIKTLMPEDFFMKADKMSSAFGLEERVPYMDHRLVEFALNLPTRLKLHFWNEKFLLKKTFSKFLPKIIIKRRKRGYNVPMDYWFKKILNYRLLDLFKENHHNLYNQDYIYELLRRIANAGENYKKNFYLAQKLWTIYVFEEWYNKYII</sequence>
<dbReference type="SUPFAM" id="SSF52402">
    <property type="entry name" value="Adenine nucleotide alpha hydrolases-like"/>
    <property type="match status" value="1"/>
</dbReference>
<dbReference type="SUPFAM" id="SSF56235">
    <property type="entry name" value="N-terminal nucleophile aminohydrolases (Ntn hydrolases)"/>
    <property type="match status" value="1"/>
</dbReference>
<comment type="similarity">
    <text evidence="1">Belongs to the asparagine synthetase family.</text>
</comment>
<organism evidence="6">
    <name type="scientific">marine sediment metagenome</name>
    <dbReference type="NCBI Taxonomy" id="412755"/>
    <lineage>
        <taxon>unclassified sequences</taxon>
        <taxon>metagenomes</taxon>
        <taxon>ecological metagenomes</taxon>
    </lineage>
</organism>
<evidence type="ECO:0000259" key="5">
    <source>
        <dbReference type="PROSITE" id="PS51278"/>
    </source>
</evidence>
<evidence type="ECO:0000313" key="6">
    <source>
        <dbReference type="EMBL" id="KKN07440.1"/>
    </source>
</evidence>
<dbReference type="CDD" id="cd01991">
    <property type="entry name" value="Asn_synthase_B_C"/>
    <property type="match status" value="1"/>
</dbReference>
<dbReference type="InterPro" id="IPR033738">
    <property type="entry name" value="AsnB_N"/>
</dbReference>
<feature type="domain" description="Glutamine amidotransferase type-2" evidence="5">
    <location>
        <begin position="2"/>
        <end position="207"/>
    </location>
</feature>
<dbReference type="InterPro" id="IPR017932">
    <property type="entry name" value="GATase_2_dom"/>
</dbReference>
<dbReference type="PANTHER" id="PTHR43284">
    <property type="entry name" value="ASPARAGINE SYNTHETASE (GLUTAMINE-HYDROLYZING)"/>
    <property type="match status" value="1"/>
</dbReference>
<proteinExistence type="inferred from homology"/>
<dbReference type="InterPro" id="IPR051786">
    <property type="entry name" value="ASN_synthetase/amidase"/>
</dbReference>
<name>A0A0F9MJD6_9ZZZZ</name>
<keyword evidence="2" id="KW-0547">Nucleotide-binding</keyword>
<dbReference type="EMBL" id="LAZR01004570">
    <property type="protein sequence ID" value="KKN07440.1"/>
    <property type="molecule type" value="Genomic_DNA"/>
</dbReference>
<dbReference type="Gene3D" id="3.40.50.620">
    <property type="entry name" value="HUPs"/>
    <property type="match status" value="1"/>
</dbReference>
<dbReference type="GO" id="GO:0004066">
    <property type="term" value="F:asparagine synthase (glutamine-hydrolyzing) activity"/>
    <property type="evidence" value="ECO:0007669"/>
    <property type="project" value="InterPro"/>
</dbReference>
<dbReference type="GO" id="GO:0005829">
    <property type="term" value="C:cytosol"/>
    <property type="evidence" value="ECO:0007669"/>
    <property type="project" value="TreeGrafter"/>
</dbReference>
<evidence type="ECO:0000256" key="3">
    <source>
        <dbReference type="ARBA" id="ARBA00022840"/>
    </source>
</evidence>
<accession>A0A0F9MJD6</accession>
<reference evidence="6" key="1">
    <citation type="journal article" date="2015" name="Nature">
        <title>Complex archaea that bridge the gap between prokaryotes and eukaryotes.</title>
        <authorList>
            <person name="Spang A."/>
            <person name="Saw J.H."/>
            <person name="Jorgensen S.L."/>
            <person name="Zaremba-Niedzwiedzka K."/>
            <person name="Martijn J."/>
            <person name="Lind A.E."/>
            <person name="van Eijk R."/>
            <person name="Schleper C."/>
            <person name="Guy L."/>
            <person name="Ettema T.J."/>
        </authorList>
    </citation>
    <scope>NUCLEOTIDE SEQUENCE</scope>
</reference>
<dbReference type="InterPro" id="IPR006426">
    <property type="entry name" value="Asn_synth_AEB"/>
</dbReference>
<dbReference type="PROSITE" id="PS51278">
    <property type="entry name" value="GATASE_TYPE_2"/>
    <property type="match status" value="1"/>
</dbReference>
<comment type="caution">
    <text evidence="6">The sequence shown here is derived from an EMBL/GenBank/DDBJ whole genome shotgun (WGS) entry which is preliminary data.</text>
</comment>
<dbReference type="AlphaFoldDB" id="A0A0F9MJD6"/>
<gene>
    <name evidence="6" type="ORF">LCGC14_1066890</name>
</gene>
<dbReference type="GO" id="GO:0005524">
    <property type="term" value="F:ATP binding"/>
    <property type="evidence" value="ECO:0007669"/>
    <property type="project" value="UniProtKB-KW"/>
</dbReference>
<dbReference type="Pfam" id="PF00733">
    <property type="entry name" value="Asn_synthase"/>
    <property type="match status" value="1"/>
</dbReference>
<dbReference type="GO" id="GO:0006529">
    <property type="term" value="P:asparagine biosynthetic process"/>
    <property type="evidence" value="ECO:0007669"/>
    <property type="project" value="InterPro"/>
</dbReference>
<evidence type="ECO:0000256" key="4">
    <source>
        <dbReference type="ARBA" id="ARBA00022962"/>
    </source>
</evidence>